<comment type="caution">
    <text evidence="2">The sequence shown here is derived from an EMBL/GenBank/DDBJ whole genome shotgun (WGS) entry which is preliminary data.</text>
</comment>
<organism evidence="2 3">
    <name type="scientific">Hymenobacter lucidus</name>
    <dbReference type="NCBI Taxonomy" id="2880930"/>
    <lineage>
        <taxon>Bacteria</taxon>
        <taxon>Pseudomonadati</taxon>
        <taxon>Bacteroidota</taxon>
        <taxon>Cytophagia</taxon>
        <taxon>Cytophagales</taxon>
        <taxon>Hymenobacteraceae</taxon>
        <taxon>Hymenobacter</taxon>
    </lineage>
</organism>
<keyword evidence="3" id="KW-1185">Reference proteome</keyword>
<evidence type="ECO:0008006" key="4">
    <source>
        <dbReference type="Google" id="ProtNLM"/>
    </source>
</evidence>
<sequence>MLTSGAGLRIGSMNYWLLLLIPLALAGFIGFWCLVVKLVALMGWQKLANHFQTASRPPGSWFGLGQAYIGSMKYQSVLEAAATPAGLALASGFPFGTGHPPLLIPWDALEPVEGEKMLWLTSYTTHIRTGDSGTTRFSFTSPELAAAIRPWLPVAEPR</sequence>
<reference evidence="2" key="1">
    <citation type="submission" date="2021-10" db="EMBL/GenBank/DDBJ databases">
        <authorList>
            <person name="Dean J.D."/>
            <person name="Kim M.K."/>
            <person name="Newey C.N."/>
            <person name="Stoker T.S."/>
            <person name="Thompson D.W."/>
            <person name="Grose J.H."/>
        </authorList>
    </citation>
    <scope>NUCLEOTIDE SEQUENCE</scope>
    <source>
        <strain evidence="2">BT178</strain>
    </source>
</reference>
<evidence type="ECO:0000256" key="1">
    <source>
        <dbReference type="SAM" id="Phobius"/>
    </source>
</evidence>
<dbReference type="RefSeq" id="WP_226174330.1">
    <property type="nucleotide sequence ID" value="NZ_JAJADR010000002.1"/>
</dbReference>
<feature type="transmembrane region" description="Helical" evidence="1">
    <location>
        <begin position="15"/>
        <end position="40"/>
    </location>
</feature>
<accession>A0ABS8AP05</accession>
<protein>
    <recommendedName>
        <fullName evidence="4">DUF2550 family protein</fullName>
    </recommendedName>
</protein>
<evidence type="ECO:0000313" key="2">
    <source>
        <dbReference type="EMBL" id="MCB2407915.1"/>
    </source>
</evidence>
<dbReference type="EMBL" id="JAJADR010000002">
    <property type="protein sequence ID" value="MCB2407915.1"/>
    <property type="molecule type" value="Genomic_DNA"/>
</dbReference>
<evidence type="ECO:0000313" key="3">
    <source>
        <dbReference type="Proteomes" id="UP001165296"/>
    </source>
</evidence>
<keyword evidence="1" id="KW-0812">Transmembrane</keyword>
<name>A0ABS8AP05_9BACT</name>
<proteinExistence type="predicted"/>
<keyword evidence="1" id="KW-1133">Transmembrane helix</keyword>
<gene>
    <name evidence="2" type="ORF">LGH74_08000</name>
</gene>
<keyword evidence="1" id="KW-0472">Membrane</keyword>
<dbReference type="Proteomes" id="UP001165296">
    <property type="component" value="Unassembled WGS sequence"/>
</dbReference>